<name>A0A7X3SPB2_9HYPH</name>
<evidence type="ECO:0000313" key="1">
    <source>
        <dbReference type="EMBL" id="MXQ11959.1"/>
    </source>
</evidence>
<dbReference type="InterPro" id="IPR009351">
    <property type="entry name" value="AlkZ-like"/>
</dbReference>
<evidence type="ECO:0000313" key="2">
    <source>
        <dbReference type="Proteomes" id="UP000436483"/>
    </source>
</evidence>
<organism evidence="1 2">
    <name type="scientific">Microvirga makkahensis</name>
    <dbReference type="NCBI Taxonomy" id="1128670"/>
    <lineage>
        <taxon>Bacteria</taxon>
        <taxon>Pseudomonadati</taxon>
        <taxon>Pseudomonadota</taxon>
        <taxon>Alphaproteobacteria</taxon>
        <taxon>Hyphomicrobiales</taxon>
        <taxon>Methylobacteriaceae</taxon>
        <taxon>Microvirga</taxon>
    </lineage>
</organism>
<dbReference type="OrthoDB" id="9787207at2"/>
<dbReference type="Pfam" id="PF06224">
    <property type="entry name" value="AlkZ-like"/>
    <property type="match status" value="1"/>
</dbReference>
<proteinExistence type="predicted"/>
<dbReference type="PANTHER" id="PTHR30528:SF0">
    <property type="entry name" value="CYTOPLASMIC PROTEIN"/>
    <property type="match status" value="1"/>
</dbReference>
<protein>
    <submittedName>
        <fullName evidence="1">Winged helix-turn-helix domain-containing protein</fullName>
    </submittedName>
</protein>
<sequence>MIARTKLSLAQARRIALAAQGFHETRPGGPNARHVKRLLQRSHLLQIDSVNVLVRAHYMPLFSRLGAYDRTLLEKLAYHPKKRETFEYWGHEASLIALDLQPLFRWRMARAAAGEGIYGGLARFGREKRAFIDQVRREIETRGPMGAGDLSIGGKGQGSWWGWSDGKRALEWLFWAGEVTTATRRGFERIYDLPERVLPSEVLNAPTPDEEEAQRELLRRAIRALGIASERCLRDYFRLEAQDAKLRIPELVEAGDLVPVAVDGWNGPVYLDPRARIPRRVEARALVSPFDPIVWERTRTERLFDFRYRIEIYTPAEKREFGYYCLPFLLDERIVARVDLKADRARGALVAHSIHPEAAVAPEEIAPALGAELRLMAEWLGLERIDAPGNWRRRLEL</sequence>
<accession>A0A7X3SPB2</accession>
<reference evidence="1 2" key="2">
    <citation type="submission" date="2020-01" db="EMBL/GenBank/DDBJ databases">
        <title>Microvirga sp. nov., an arsenate reduction bacterium isolated from Tibet hotspring sediments.</title>
        <authorList>
            <person name="Xian W.-D."/>
            <person name="Li W.-J."/>
        </authorList>
    </citation>
    <scope>NUCLEOTIDE SEQUENCE [LARGE SCALE GENOMIC DNA]</scope>
    <source>
        <strain evidence="1 2">KCTC 23863</strain>
    </source>
</reference>
<reference evidence="1 2" key="1">
    <citation type="submission" date="2019-12" db="EMBL/GenBank/DDBJ databases">
        <authorList>
            <person name="Yuan C.-G."/>
        </authorList>
    </citation>
    <scope>NUCLEOTIDE SEQUENCE [LARGE SCALE GENOMIC DNA]</scope>
    <source>
        <strain evidence="1 2">KCTC 23863</strain>
    </source>
</reference>
<comment type="caution">
    <text evidence="1">The sequence shown here is derived from an EMBL/GenBank/DDBJ whole genome shotgun (WGS) entry which is preliminary data.</text>
</comment>
<gene>
    <name evidence="1" type="ORF">GR328_10890</name>
</gene>
<dbReference type="AlphaFoldDB" id="A0A7X3SPB2"/>
<dbReference type="EMBL" id="WURB01000006">
    <property type="protein sequence ID" value="MXQ11959.1"/>
    <property type="molecule type" value="Genomic_DNA"/>
</dbReference>
<dbReference type="RefSeq" id="WP_160884544.1">
    <property type="nucleotide sequence ID" value="NZ_WURB01000006.1"/>
</dbReference>
<dbReference type="Proteomes" id="UP000436483">
    <property type="component" value="Unassembled WGS sequence"/>
</dbReference>
<keyword evidence="2" id="KW-1185">Reference proteome</keyword>
<dbReference type="PANTHER" id="PTHR30528">
    <property type="entry name" value="CYTOPLASMIC PROTEIN"/>
    <property type="match status" value="1"/>
</dbReference>